<evidence type="ECO:0000313" key="2">
    <source>
        <dbReference type="Proteomes" id="UP001163046"/>
    </source>
</evidence>
<dbReference type="Proteomes" id="UP001163046">
    <property type="component" value="Unassembled WGS sequence"/>
</dbReference>
<dbReference type="AlphaFoldDB" id="A0A9W9Z8E1"/>
<name>A0A9W9Z8E1_9CNID</name>
<sequence length="102" mass="11852">MGTTFMKSRTVAQMMKKTMGTRFMKSRTMAPMTKKTMGTTFMKSRTVAQIMRIMTTVRITFMKSRTMVMIPMMTIFYRKSTMVTVAIYLEQAPLTEDMSEDL</sequence>
<evidence type="ECO:0000313" key="1">
    <source>
        <dbReference type="EMBL" id="KAJ7376760.1"/>
    </source>
</evidence>
<protein>
    <submittedName>
        <fullName evidence="1">Uncharacterized protein</fullName>
    </submittedName>
</protein>
<accession>A0A9W9Z8E1</accession>
<gene>
    <name evidence="1" type="ORF">OS493_032819</name>
</gene>
<comment type="caution">
    <text evidence="1">The sequence shown here is derived from an EMBL/GenBank/DDBJ whole genome shotgun (WGS) entry which is preliminary data.</text>
</comment>
<keyword evidence="2" id="KW-1185">Reference proteome</keyword>
<organism evidence="1 2">
    <name type="scientific">Desmophyllum pertusum</name>
    <dbReference type="NCBI Taxonomy" id="174260"/>
    <lineage>
        <taxon>Eukaryota</taxon>
        <taxon>Metazoa</taxon>
        <taxon>Cnidaria</taxon>
        <taxon>Anthozoa</taxon>
        <taxon>Hexacorallia</taxon>
        <taxon>Scleractinia</taxon>
        <taxon>Caryophylliina</taxon>
        <taxon>Caryophylliidae</taxon>
        <taxon>Desmophyllum</taxon>
    </lineage>
</organism>
<dbReference type="EMBL" id="MU826391">
    <property type="protein sequence ID" value="KAJ7376760.1"/>
    <property type="molecule type" value="Genomic_DNA"/>
</dbReference>
<proteinExistence type="predicted"/>
<reference evidence="1" key="1">
    <citation type="submission" date="2023-01" db="EMBL/GenBank/DDBJ databases">
        <title>Genome assembly of the deep-sea coral Lophelia pertusa.</title>
        <authorList>
            <person name="Herrera S."/>
            <person name="Cordes E."/>
        </authorList>
    </citation>
    <scope>NUCLEOTIDE SEQUENCE</scope>
    <source>
        <strain evidence="1">USNM1676648</strain>
        <tissue evidence="1">Polyp</tissue>
    </source>
</reference>